<evidence type="ECO:0000256" key="5">
    <source>
        <dbReference type="SAM" id="MobiDB-lite"/>
    </source>
</evidence>
<dbReference type="PROSITE" id="PS51005">
    <property type="entry name" value="NAC"/>
    <property type="match status" value="1"/>
</dbReference>
<dbReference type="Pfam" id="PF02365">
    <property type="entry name" value="NAM"/>
    <property type="match status" value="1"/>
</dbReference>
<gene>
    <name evidence="7" type="ORF">ACJRO7_028783</name>
</gene>
<protein>
    <recommendedName>
        <fullName evidence="6">NAC domain-containing protein</fullName>
    </recommendedName>
</protein>
<sequence>MDSQASASLTLALDVESSSVAPLNSHHIIAPGFRFHPTEHELVLYYLGRKVFGEPLYTDAVPEIDVYKMEPYEIPGKVRGDIEWFFFSKLDKKYETGVRVNRSTKLGFWKVTGPEYKIKYGSRVIGEKRFLVYYDGHSKMGKRTDWVLHEYRLTDATLPVVQGKEIYAVYRLFWKGNSDPISGGPAPADAVEGGEQVHGDDVAPASAAFQVVEELGPDGKNTETTPADEAPEAAPNALALVIHNEAPSETLDLVTHFYGKRPYEHSKGTSSAREGTRACPVKRPRLAEPDSPRNLSPRGQEPNSSNSAAGAIPSLTLSLACPASETAPEQQEQRLIVAPQPVPRQAVKPPRTTSVQILPKIRLTIERSGKRGTSTNSDAATSSPASREATADNKCSNLAKDSLNHREER</sequence>
<feature type="domain" description="NAC" evidence="6">
    <location>
        <begin position="29"/>
        <end position="175"/>
    </location>
</feature>
<comment type="caution">
    <text evidence="7">The sequence shown here is derived from an EMBL/GenBank/DDBJ whole genome shotgun (WGS) entry which is preliminary data.</text>
</comment>
<dbReference type="PANTHER" id="PTHR31744">
    <property type="entry name" value="PROTEIN CUP-SHAPED COTYLEDON 2-RELATED"/>
    <property type="match status" value="1"/>
</dbReference>
<feature type="region of interest" description="Disordered" evidence="5">
    <location>
        <begin position="263"/>
        <end position="409"/>
    </location>
</feature>
<evidence type="ECO:0000313" key="8">
    <source>
        <dbReference type="Proteomes" id="UP001634007"/>
    </source>
</evidence>
<dbReference type="InterPro" id="IPR036093">
    <property type="entry name" value="NAC_dom_sf"/>
</dbReference>
<name>A0ABD3JWA2_EUCGL</name>
<evidence type="ECO:0000256" key="1">
    <source>
        <dbReference type="ARBA" id="ARBA00023015"/>
    </source>
</evidence>
<dbReference type="EMBL" id="JBJKBG010000007">
    <property type="protein sequence ID" value="KAL3731990.1"/>
    <property type="molecule type" value="Genomic_DNA"/>
</dbReference>
<evidence type="ECO:0000256" key="2">
    <source>
        <dbReference type="ARBA" id="ARBA00023125"/>
    </source>
</evidence>
<evidence type="ECO:0000259" key="6">
    <source>
        <dbReference type="PROSITE" id="PS51005"/>
    </source>
</evidence>
<evidence type="ECO:0000313" key="7">
    <source>
        <dbReference type="EMBL" id="KAL3731990.1"/>
    </source>
</evidence>
<dbReference type="InterPro" id="IPR003441">
    <property type="entry name" value="NAC-dom"/>
</dbReference>
<evidence type="ECO:0000256" key="3">
    <source>
        <dbReference type="ARBA" id="ARBA00023163"/>
    </source>
</evidence>
<keyword evidence="2" id="KW-0238">DNA-binding</keyword>
<keyword evidence="1" id="KW-0805">Transcription regulation</keyword>
<reference evidence="7 8" key="1">
    <citation type="submission" date="2024-11" db="EMBL/GenBank/DDBJ databases">
        <title>Chromosome-level genome assembly of Eucalyptus globulus Labill. provides insights into its genome evolution.</title>
        <authorList>
            <person name="Li X."/>
        </authorList>
    </citation>
    <scope>NUCLEOTIDE SEQUENCE [LARGE SCALE GENOMIC DNA]</scope>
    <source>
        <strain evidence="7">CL2024</strain>
        <tissue evidence="7">Fresh tender leaves</tissue>
    </source>
</reference>
<organism evidence="7 8">
    <name type="scientific">Eucalyptus globulus</name>
    <name type="common">Tasmanian blue gum</name>
    <dbReference type="NCBI Taxonomy" id="34317"/>
    <lineage>
        <taxon>Eukaryota</taxon>
        <taxon>Viridiplantae</taxon>
        <taxon>Streptophyta</taxon>
        <taxon>Embryophyta</taxon>
        <taxon>Tracheophyta</taxon>
        <taxon>Spermatophyta</taxon>
        <taxon>Magnoliopsida</taxon>
        <taxon>eudicotyledons</taxon>
        <taxon>Gunneridae</taxon>
        <taxon>Pentapetalae</taxon>
        <taxon>rosids</taxon>
        <taxon>malvids</taxon>
        <taxon>Myrtales</taxon>
        <taxon>Myrtaceae</taxon>
        <taxon>Myrtoideae</taxon>
        <taxon>Eucalypteae</taxon>
        <taxon>Eucalyptus</taxon>
    </lineage>
</organism>
<dbReference type="PANTHER" id="PTHR31744:SF210">
    <property type="entry name" value="NAC DOMAIN-CONTAINING PROTEIN 86-LIKE"/>
    <property type="match status" value="1"/>
</dbReference>
<dbReference type="GO" id="GO:0003677">
    <property type="term" value="F:DNA binding"/>
    <property type="evidence" value="ECO:0007669"/>
    <property type="project" value="UniProtKB-KW"/>
</dbReference>
<keyword evidence="3" id="KW-0804">Transcription</keyword>
<dbReference type="Gene3D" id="2.170.150.80">
    <property type="entry name" value="NAC domain"/>
    <property type="match status" value="1"/>
</dbReference>
<accession>A0ABD3JWA2</accession>
<dbReference type="Proteomes" id="UP001634007">
    <property type="component" value="Unassembled WGS sequence"/>
</dbReference>
<dbReference type="SUPFAM" id="SSF101941">
    <property type="entry name" value="NAC domain"/>
    <property type="match status" value="1"/>
</dbReference>
<keyword evidence="8" id="KW-1185">Reference proteome</keyword>
<dbReference type="AlphaFoldDB" id="A0ABD3JWA2"/>
<evidence type="ECO:0000256" key="4">
    <source>
        <dbReference type="ARBA" id="ARBA00023242"/>
    </source>
</evidence>
<proteinExistence type="predicted"/>
<feature type="compositionally biased region" description="Polar residues" evidence="5">
    <location>
        <begin position="371"/>
        <end position="385"/>
    </location>
</feature>
<keyword evidence="4" id="KW-0539">Nucleus</keyword>